<protein>
    <recommendedName>
        <fullName evidence="2">Carboxymuconolactone decarboxylase-like domain-containing protein</fullName>
    </recommendedName>
</protein>
<accession>A0A3B0Z466</accession>
<proteinExistence type="predicted"/>
<dbReference type="Gene3D" id="1.20.1290.10">
    <property type="entry name" value="AhpD-like"/>
    <property type="match status" value="1"/>
</dbReference>
<evidence type="ECO:0000313" key="1">
    <source>
        <dbReference type="EMBL" id="VAW82332.1"/>
    </source>
</evidence>
<dbReference type="InterPro" id="IPR029032">
    <property type="entry name" value="AhpD-like"/>
</dbReference>
<name>A0A3B0Z466_9ZZZZ</name>
<dbReference type="EMBL" id="UOFL01000241">
    <property type="protein sequence ID" value="VAW82332.1"/>
    <property type="molecule type" value="Genomic_DNA"/>
</dbReference>
<sequence>MTDFTFHTLENTSDTARPILEQIQKGYGFIPNLFAYMAEAPTTLEAYLSLNKIIENTSFTPAQQQVALLAASVENDCEFCTVAHRAIGKMKQASIQTLNAINAKENVEDAKDAALANFTQSVVKNRGVLTEETLNDFLGEGFTKQQIFEVMIIVSIKTLSNYINHLTKPEPNPELLSMI</sequence>
<dbReference type="AlphaFoldDB" id="A0A3B0Z466"/>
<dbReference type="PANTHER" id="PTHR35446">
    <property type="entry name" value="SI:CH211-175M2.5"/>
    <property type="match status" value="1"/>
</dbReference>
<evidence type="ECO:0008006" key="2">
    <source>
        <dbReference type="Google" id="ProtNLM"/>
    </source>
</evidence>
<reference evidence="1" key="1">
    <citation type="submission" date="2018-06" db="EMBL/GenBank/DDBJ databases">
        <authorList>
            <person name="Zhirakovskaya E."/>
        </authorList>
    </citation>
    <scope>NUCLEOTIDE SEQUENCE</scope>
</reference>
<gene>
    <name evidence="1" type="ORF">MNBD_GAMMA12-945</name>
</gene>
<dbReference type="PANTHER" id="PTHR35446:SF3">
    <property type="entry name" value="CMD DOMAIN-CONTAINING PROTEIN"/>
    <property type="match status" value="1"/>
</dbReference>
<organism evidence="1">
    <name type="scientific">hydrothermal vent metagenome</name>
    <dbReference type="NCBI Taxonomy" id="652676"/>
    <lineage>
        <taxon>unclassified sequences</taxon>
        <taxon>metagenomes</taxon>
        <taxon>ecological metagenomes</taxon>
    </lineage>
</organism>
<dbReference type="SUPFAM" id="SSF69118">
    <property type="entry name" value="AhpD-like"/>
    <property type="match status" value="1"/>
</dbReference>